<dbReference type="BioCyc" id="DPIE1322246:BN4_RS12750-MONOMER"/>
<dbReference type="RefSeq" id="WP_015415817.1">
    <property type="nucleotide sequence ID" value="NC_020409.1"/>
</dbReference>
<dbReference type="GO" id="GO:0004672">
    <property type="term" value="F:protein kinase activity"/>
    <property type="evidence" value="ECO:0007669"/>
    <property type="project" value="UniProtKB-ARBA"/>
</dbReference>
<dbReference type="eggNOG" id="COG2198">
    <property type="taxonomic scope" value="Bacteria"/>
</dbReference>
<evidence type="ECO:0000259" key="2">
    <source>
        <dbReference type="PROSITE" id="PS50894"/>
    </source>
</evidence>
<dbReference type="Proteomes" id="UP000011724">
    <property type="component" value="Chromosome"/>
</dbReference>
<reference evidence="3 4" key="1">
    <citation type="journal article" date="2013" name="PLoS ONE">
        <title>The first genomic and proteomic characterization of a deep-sea sulfate reducer: insights into the piezophilic lifestyle of Desulfovibrio piezophilus.</title>
        <authorList>
            <person name="Pradel N."/>
            <person name="Ji B."/>
            <person name="Gimenez G."/>
            <person name="Talla E."/>
            <person name="Lenoble P."/>
            <person name="Garel M."/>
            <person name="Tamburini C."/>
            <person name="Fourquet P."/>
            <person name="Lebrun R."/>
            <person name="Bertin P."/>
            <person name="Denis Y."/>
            <person name="Pophillat M."/>
            <person name="Barbe V."/>
            <person name="Ollivier B."/>
            <person name="Dolla A."/>
        </authorList>
    </citation>
    <scope>NUCLEOTIDE SEQUENCE [LARGE SCALE GENOMIC DNA]</scope>
    <source>
        <strain evidence="4">DSM 10523 / SB164P1</strain>
    </source>
</reference>
<feature type="modified residue" description="Phosphohistidine" evidence="1">
    <location>
        <position position="47"/>
    </location>
</feature>
<proteinExistence type="predicted"/>
<dbReference type="KEGG" id="dpi:BN4_12539"/>
<dbReference type="AlphaFoldDB" id="M1WRU5"/>
<accession>M1WRU5</accession>
<name>M1WRU5_PSEP2</name>
<keyword evidence="4" id="KW-1185">Reference proteome</keyword>
<feature type="domain" description="HPt" evidence="2">
    <location>
        <begin position="8"/>
        <end position="102"/>
    </location>
</feature>
<dbReference type="SUPFAM" id="SSF47226">
    <property type="entry name" value="Histidine-containing phosphotransfer domain, HPT domain"/>
    <property type="match status" value="1"/>
</dbReference>
<gene>
    <name evidence="3" type="ordered locus">BN4_12539</name>
</gene>
<dbReference type="EMBL" id="FO203427">
    <property type="protein sequence ID" value="CCH49774.1"/>
    <property type="molecule type" value="Genomic_DNA"/>
</dbReference>
<evidence type="ECO:0000313" key="3">
    <source>
        <dbReference type="EMBL" id="CCH49774.1"/>
    </source>
</evidence>
<dbReference type="Pfam" id="PF01627">
    <property type="entry name" value="Hpt"/>
    <property type="match status" value="1"/>
</dbReference>
<organism evidence="3 4">
    <name type="scientific">Pseudodesulfovibrio piezophilus (strain DSM 21447 / JCM 15486 / C1TLV30)</name>
    <name type="common">Desulfovibrio piezophilus</name>
    <dbReference type="NCBI Taxonomy" id="1322246"/>
    <lineage>
        <taxon>Bacteria</taxon>
        <taxon>Pseudomonadati</taxon>
        <taxon>Thermodesulfobacteriota</taxon>
        <taxon>Desulfovibrionia</taxon>
        <taxon>Desulfovibrionales</taxon>
        <taxon>Desulfovibrionaceae</taxon>
    </lineage>
</organism>
<evidence type="ECO:0000313" key="4">
    <source>
        <dbReference type="Proteomes" id="UP000011724"/>
    </source>
</evidence>
<evidence type="ECO:0000256" key="1">
    <source>
        <dbReference type="PROSITE-ProRule" id="PRU00110"/>
    </source>
</evidence>
<dbReference type="PATRIC" id="fig|879567.3.peg.2721"/>
<dbReference type="InterPro" id="IPR008207">
    <property type="entry name" value="Sig_transdc_His_kin_Hpt_dom"/>
</dbReference>
<keyword evidence="1" id="KW-0597">Phosphoprotein</keyword>
<dbReference type="GO" id="GO:0000160">
    <property type="term" value="P:phosphorelay signal transduction system"/>
    <property type="evidence" value="ECO:0007669"/>
    <property type="project" value="InterPro"/>
</dbReference>
<dbReference type="InterPro" id="IPR036641">
    <property type="entry name" value="HPT_dom_sf"/>
</dbReference>
<dbReference type="STRING" id="1322246.BN4_12539"/>
<dbReference type="PROSITE" id="PS50894">
    <property type="entry name" value="HPT"/>
    <property type="match status" value="1"/>
</dbReference>
<reference evidence="4" key="2">
    <citation type="journal article" date="2013" name="Stand. Genomic Sci.">
        <title>Complete genome sequence of Desulfocapsa sulfexigens, a marine deltaproteobacterium specialized in disproportionating inorganic sulfur compounds.</title>
        <authorList>
            <person name="Finster K.W."/>
            <person name="Kjeldsen K.U."/>
            <person name="Kube M."/>
            <person name="Reinhardt R."/>
            <person name="Mussmann M."/>
            <person name="Amann R."/>
            <person name="Schreiber L."/>
        </authorList>
    </citation>
    <scope>NUCLEOTIDE SEQUENCE [LARGE SCALE GENOMIC DNA]</scope>
    <source>
        <strain evidence="4">DSM 10523 / SB164P1</strain>
    </source>
</reference>
<protein>
    <submittedName>
        <fullName evidence="3">Hpt protein</fullName>
    </submittedName>
</protein>
<dbReference type="Gene3D" id="1.20.120.160">
    <property type="entry name" value="HPT domain"/>
    <property type="match status" value="1"/>
</dbReference>
<dbReference type="HOGENOM" id="CLU_159152_1_0_7"/>
<sequence>MKRFQVMIDADLQPILPRYFEIRWEELRQMEEAAGKGDGEMLRTLGHRLKGTGSSYGFRRLTELGAAIEDAGQAVDIKGAAGLIAEVRQYLEHVDIIFGSQD</sequence>